<accession>A0A6A4GHZ3</accession>
<protein>
    <recommendedName>
        <fullName evidence="3">Tc1-like transposase DDE domain-containing protein</fullName>
    </recommendedName>
</protein>
<feature type="non-terminal residue" evidence="1">
    <location>
        <position position="1"/>
    </location>
</feature>
<gene>
    <name evidence="1" type="ORF">BT96DRAFT_841337</name>
</gene>
<dbReference type="Proteomes" id="UP000799118">
    <property type="component" value="Unassembled WGS sequence"/>
</dbReference>
<evidence type="ECO:0008006" key="3">
    <source>
        <dbReference type="Google" id="ProtNLM"/>
    </source>
</evidence>
<organism evidence="1 2">
    <name type="scientific">Gymnopus androsaceus JB14</name>
    <dbReference type="NCBI Taxonomy" id="1447944"/>
    <lineage>
        <taxon>Eukaryota</taxon>
        <taxon>Fungi</taxon>
        <taxon>Dikarya</taxon>
        <taxon>Basidiomycota</taxon>
        <taxon>Agaricomycotina</taxon>
        <taxon>Agaricomycetes</taxon>
        <taxon>Agaricomycetidae</taxon>
        <taxon>Agaricales</taxon>
        <taxon>Marasmiineae</taxon>
        <taxon>Omphalotaceae</taxon>
        <taxon>Gymnopus</taxon>
    </lineage>
</organism>
<reference evidence="1" key="1">
    <citation type="journal article" date="2019" name="Environ. Microbiol.">
        <title>Fungal ecological strategies reflected in gene transcription - a case study of two litter decomposers.</title>
        <authorList>
            <person name="Barbi F."/>
            <person name="Kohler A."/>
            <person name="Barry K."/>
            <person name="Baskaran P."/>
            <person name="Daum C."/>
            <person name="Fauchery L."/>
            <person name="Ihrmark K."/>
            <person name="Kuo A."/>
            <person name="LaButti K."/>
            <person name="Lipzen A."/>
            <person name="Morin E."/>
            <person name="Grigoriev I.V."/>
            <person name="Henrissat B."/>
            <person name="Lindahl B."/>
            <person name="Martin F."/>
        </authorList>
    </citation>
    <scope>NUCLEOTIDE SEQUENCE</scope>
    <source>
        <strain evidence="1">JB14</strain>
    </source>
</reference>
<dbReference type="GO" id="GO:0003676">
    <property type="term" value="F:nucleic acid binding"/>
    <property type="evidence" value="ECO:0007669"/>
    <property type="project" value="InterPro"/>
</dbReference>
<dbReference type="EMBL" id="ML770051">
    <property type="protein sequence ID" value="KAE9384963.1"/>
    <property type="molecule type" value="Genomic_DNA"/>
</dbReference>
<dbReference type="Gene3D" id="3.30.420.10">
    <property type="entry name" value="Ribonuclease H-like superfamily/Ribonuclease H"/>
    <property type="match status" value="1"/>
</dbReference>
<evidence type="ECO:0000313" key="1">
    <source>
        <dbReference type="EMBL" id="KAE9384963.1"/>
    </source>
</evidence>
<sequence>EVGEAGICFQQDSAPLHHSKSTLKWLADHHIPLFPHPPSSHDLSPIEPV</sequence>
<dbReference type="AlphaFoldDB" id="A0A6A4GHZ3"/>
<dbReference type="InterPro" id="IPR036397">
    <property type="entry name" value="RNaseH_sf"/>
</dbReference>
<dbReference type="OrthoDB" id="2431447at2759"/>
<keyword evidence="2" id="KW-1185">Reference proteome</keyword>
<proteinExistence type="predicted"/>
<name>A0A6A4GHZ3_9AGAR</name>
<evidence type="ECO:0000313" key="2">
    <source>
        <dbReference type="Proteomes" id="UP000799118"/>
    </source>
</evidence>